<evidence type="ECO:0000313" key="3">
    <source>
        <dbReference type="Proteomes" id="UP000036513"/>
    </source>
</evidence>
<dbReference type="Pfam" id="PF21983">
    <property type="entry name" value="NikA-like"/>
    <property type="match status" value="1"/>
</dbReference>
<dbReference type="SMR" id="A0A0J6ZFU7"/>
<dbReference type="STRING" id="37916.MCHLDSM_00323"/>
<sequence length="66" mass="7131">MDAVGTRSPSQSRSGSETRKREKKIDVRCDDIEDAIIKRAAAAEGLKPAAYLRLSALERAQATLAS</sequence>
<dbReference type="PATRIC" id="fig|37916.4.peg.358"/>
<gene>
    <name evidence="2" type="ORF">MCHLDSM_00323</name>
</gene>
<reference evidence="2 3" key="1">
    <citation type="journal article" date="2015" name="Genome Biol. Evol.">
        <title>Characterization of Three Mycobacterium spp. with Potential Use in Bioremediation by Genome Sequencing and Comparative Genomics.</title>
        <authorList>
            <person name="Das S."/>
            <person name="Pettersson B.M."/>
            <person name="Behra P.R."/>
            <person name="Ramesh M."/>
            <person name="Dasgupta S."/>
            <person name="Bhattacharya A."/>
            <person name="Kirsebom L.A."/>
        </authorList>
    </citation>
    <scope>NUCLEOTIDE SEQUENCE [LARGE SCALE GENOMIC DNA]</scope>
    <source>
        <strain evidence="2 3">DSM 43826</strain>
    </source>
</reference>
<proteinExistence type="predicted"/>
<dbReference type="EMBL" id="JYNL01000003">
    <property type="protein sequence ID" value="KMO83671.1"/>
    <property type="molecule type" value="Genomic_DNA"/>
</dbReference>
<accession>A0A0J6ZFU7</accession>
<evidence type="ECO:0000313" key="2">
    <source>
        <dbReference type="EMBL" id="KMO83671.1"/>
    </source>
</evidence>
<protein>
    <submittedName>
        <fullName evidence="2">Uncharacterized protein</fullName>
    </submittedName>
</protein>
<feature type="region of interest" description="Disordered" evidence="1">
    <location>
        <begin position="1"/>
        <end position="24"/>
    </location>
</feature>
<evidence type="ECO:0000256" key="1">
    <source>
        <dbReference type="SAM" id="MobiDB-lite"/>
    </source>
</evidence>
<dbReference type="AlphaFoldDB" id="A0A0J6ZFU7"/>
<organism evidence="2 3">
    <name type="scientific">Mycolicibacterium chlorophenolicum</name>
    <dbReference type="NCBI Taxonomy" id="37916"/>
    <lineage>
        <taxon>Bacteria</taxon>
        <taxon>Bacillati</taxon>
        <taxon>Actinomycetota</taxon>
        <taxon>Actinomycetes</taxon>
        <taxon>Mycobacteriales</taxon>
        <taxon>Mycobacteriaceae</taxon>
        <taxon>Mycolicibacterium</taxon>
    </lineage>
</organism>
<dbReference type="Proteomes" id="UP000036513">
    <property type="component" value="Unassembled WGS sequence"/>
</dbReference>
<name>A0A0J6ZFU7_9MYCO</name>
<keyword evidence="3" id="KW-1185">Reference proteome</keyword>
<dbReference type="InterPro" id="IPR053842">
    <property type="entry name" value="NikA-like"/>
</dbReference>
<comment type="caution">
    <text evidence="2">The sequence shown here is derived from an EMBL/GenBank/DDBJ whole genome shotgun (WGS) entry which is preliminary data.</text>
</comment>
<dbReference type="RefSeq" id="WP_131722574.1">
    <property type="nucleotide sequence ID" value="NZ_JYNL01000003.1"/>
</dbReference>